<evidence type="ECO:0000256" key="7">
    <source>
        <dbReference type="ARBA" id="ARBA00023136"/>
    </source>
</evidence>
<evidence type="ECO:0000313" key="9">
    <source>
        <dbReference type="EMBL" id="BBM36873.1"/>
    </source>
</evidence>
<dbReference type="InterPro" id="IPR017871">
    <property type="entry name" value="ABC_transporter-like_CS"/>
</dbReference>
<dbReference type="GO" id="GO:0005524">
    <property type="term" value="F:ATP binding"/>
    <property type="evidence" value="ECO:0007669"/>
    <property type="project" value="UniProtKB-KW"/>
</dbReference>
<gene>
    <name evidence="9" type="ORF">JCM16774_1819</name>
</gene>
<evidence type="ECO:0000256" key="5">
    <source>
        <dbReference type="ARBA" id="ARBA00022741"/>
    </source>
</evidence>
<dbReference type="PROSITE" id="PS50893">
    <property type="entry name" value="ABC_TRANSPORTER_2"/>
    <property type="match status" value="1"/>
</dbReference>
<dbReference type="STRING" id="714315.GCA_000516535_01826"/>
<accession>A0A510JFZ1</accession>
<dbReference type="SMART" id="SM00382">
    <property type="entry name" value="AAA"/>
    <property type="match status" value="1"/>
</dbReference>
<reference evidence="9 10" key="1">
    <citation type="submission" date="2019-07" db="EMBL/GenBank/DDBJ databases">
        <title>Complete Genome Sequence of Leptotrichia goodfellowii Strain JCM 16774.</title>
        <authorList>
            <person name="Watanabe S."/>
            <person name="Cui L."/>
        </authorList>
    </citation>
    <scope>NUCLEOTIDE SEQUENCE [LARGE SCALE GENOMIC DNA]</scope>
    <source>
        <strain evidence="9 10">JCM16774</strain>
    </source>
</reference>
<dbReference type="SUPFAM" id="SSF52540">
    <property type="entry name" value="P-loop containing nucleoside triphosphate hydrolases"/>
    <property type="match status" value="1"/>
</dbReference>
<dbReference type="CDD" id="cd03257">
    <property type="entry name" value="ABC_NikE_OppD_transporters"/>
    <property type="match status" value="1"/>
</dbReference>
<evidence type="ECO:0000256" key="3">
    <source>
        <dbReference type="ARBA" id="ARBA00022448"/>
    </source>
</evidence>
<keyword evidence="6" id="KW-0067">ATP-binding</keyword>
<dbReference type="GO" id="GO:0016887">
    <property type="term" value="F:ATP hydrolysis activity"/>
    <property type="evidence" value="ECO:0007669"/>
    <property type="project" value="InterPro"/>
</dbReference>
<evidence type="ECO:0000313" key="10">
    <source>
        <dbReference type="Proteomes" id="UP000321606"/>
    </source>
</evidence>
<keyword evidence="3" id="KW-0813">Transport</keyword>
<protein>
    <submittedName>
        <fullName evidence="9">ABC-type dipeptide/oligopeptide/nickel transport system, ATPase component</fullName>
    </submittedName>
</protein>
<dbReference type="KEGG" id="lgo:JCM16774_1819"/>
<keyword evidence="7" id="KW-0472">Membrane</keyword>
<keyword evidence="5" id="KW-0547">Nucleotide-binding</keyword>
<proteinExistence type="inferred from homology"/>
<evidence type="ECO:0000259" key="8">
    <source>
        <dbReference type="PROSITE" id="PS50893"/>
    </source>
</evidence>
<dbReference type="OrthoDB" id="9806285at2"/>
<dbReference type="InterPro" id="IPR003593">
    <property type="entry name" value="AAA+_ATPase"/>
</dbReference>
<organism evidence="9 10">
    <name type="scientific">Pseudoleptotrichia goodfellowii</name>
    <dbReference type="NCBI Taxonomy" id="157692"/>
    <lineage>
        <taxon>Bacteria</taxon>
        <taxon>Fusobacteriati</taxon>
        <taxon>Fusobacteriota</taxon>
        <taxon>Fusobacteriia</taxon>
        <taxon>Fusobacteriales</taxon>
        <taxon>Leptotrichiaceae</taxon>
        <taxon>Pseudoleptotrichia</taxon>
    </lineage>
</organism>
<dbReference type="Proteomes" id="UP000321606">
    <property type="component" value="Chromosome"/>
</dbReference>
<dbReference type="Pfam" id="PF00005">
    <property type="entry name" value="ABC_tran"/>
    <property type="match status" value="1"/>
</dbReference>
<comment type="subcellular location">
    <subcellularLocation>
        <location evidence="1">Cell membrane</location>
        <topology evidence="1">Peripheral membrane protein</topology>
    </subcellularLocation>
</comment>
<sequence length="245" mass="27849">MTDNIILEVKNLVVSTVNENKNNKILDNISFTLKKGERLGVIGDSGTGKSVLMLSLTGLLPKNNFEITGEILYKGKTDLLKFDRKNMRKFTSEKINMILQDSMNILNPYRKICDQITETLIFKEKISKKEAYKKSVKILEDLNISAAEKRIKDYPYQFSGGMKQRIGIALSLLGKADILIADEPTTSLDAINQEKILDKINRHIKENNISLLYISHDMRVISKMSDRIIVMEKGKIIKEKLAVDL</sequence>
<dbReference type="RefSeq" id="WP_051411778.1">
    <property type="nucleotide sequence ID" value="NZ_AP019822.1"/>
</dbReference>
<keyword evidence="4" id="KW-1003">Cell membrane</keyword>
<evidence type="ECO:0000256" key="2">
    <source>
        <dbReference type="ARBA" id="ARBA00005417"/>
    </source>
</evidence>
<evidence type="ECO:0000256" key="4">
    <source>
        <dbReference type="ARBA" id="ARBA00022475"/>
    </source>
</evidence>
<dbReference type="Gene3D" id="3.40.50.300">
    <property type="entry name" value="P-loop containing nucleotide triphosphate hydrolases"/>
    <property type="match status" value="1"/>
</dbReference>
<dbReference type="InterPro" id="IPR027417">
    <property type="entry name" value="P-loop_NTPase"/>
</dbReference>
<dbReference type="PANTHER" id="PTHR43297">
    <property type="entry name" value="OLIGOPEPTIDE TRANSPORT ATP-BINDING PROTEIN APPD"/>
    <property type="match status" value="1"/>
</dbReference>
<feature type="domain" description="ABC transporter" evidence="8">
    <location>
        <begin position="7"/>
        <end position="245"/>
    </location>
</feature>
<name>A0A510JFZ1_9FUSO</name>
<dbReference type="InterPro" id="IPR003439">
    <property type="entry name" value="ABC_transporter-like_ATP-bd"/>
</dbReference>
<dbReference type="PROSITE" id="PS00211">
    <property type="entry name" value="ABC_TRANSPORTER_1"/>
    <property type="match status" value="1"/>
</dbReference>
<evidence type="ECO:0000256" key="6">
    <source>
        <dbReference type="ARBA" id="ARBA00022840"/>
    </source>
</evidence>
<dbReference type="AlphaFoldDB" id="A0A510JFZ1"/>
<dbReference type="EMBL" id="AP019822">
    <property type="protein sequence ID" value="BBM36873.1"/>
    <property type="molecule type" value="Genomic_DNA"/>
</dbReference>
<dbReference type="PANTHER" id="PTHR43297:SF2">
    <property type="entry name" value="DIPEPTIDE TRANSPORT ATP-BINDING PROTEIN DPPD"/>
    <property type="match status" value="1"/>
</dbReference>
<dbReference type="InterPro" id="IPR050388">
    <property type="entry name" value="ABC_Ni/Peptide_Import"/>
</dbReference>
<comment type="similarity">
    <text evidence="2">Belongs to the ABC transporter superfamily.</text>
</comment>
<dbReference type="GO" id="GO:0005886">
    <property type="term" value="C:plasma membrane"/>
    <property type="evidence" value="ECO:0007669"/>
    <property type="project" value="UniProtKB-SubCell"/>
</dbReference>
<evidence type="ECO:0000256" key="1">
    <source>
        <dbReference type="ARBA" id="ARBA00004202"/>
    </source>
</evidence>